<sequence length="131" mass="14477">MAAPVRAEIRQGGPSMAEGKQVRPHLFEADLPKDPRKPIRHPFDAVPYTPPDQILDEEGLLRRLMAAPDQVLWWPRNSANRLLAERMVEHGWLDGDGTRGFTPSDDGAAAIRALGAGRPAPDWNRPLGALF</sequence>
<evidence type="ECO:0000313" key="2">
    <source>
        <dbReference type="EMBL" id="QHB62816.1"/>
    </source>
</evidence>
<reference evidence="2 3" key="1">
    <citation type="submission" date="2019-12" db="EMBL/GenBank/DDBJ databases">
        <title>Draft Genome Sequence of Bifidobacterium adolescentis ZJ2.</title>
        <authorList>
            <person name="Jin Z."/>
        </authorList>
    </citation>
    <scope>NUCLEOTIDE SEQUENCE [LARGE SCALE GENOMIC DNA]</scope>
    <source>
        <strain evidence="2 3">ZJ2</strain>
    </source>
</reference>
<proteinExistence type="predicted"/>
<evidence type="ECO:0000313" key="3">
    <source>
        <dbReference type="Proteomes" id="UP000464884"/>
    </source>
</evidence>
<protein>
    <submittedName>
        <fullName evidence="2">Uncharacterized protein</fullName>
    </submittedName>
</protein>
<organism evidence="2 3">
    <name type="scientific">Bifidobacterium adolescentis</name>
    <dbReference type="NCBI Taxonomy" id="1680"/>
    <lineage>
        <taxon>Bacteria</taxon>
        <taxon>Bacillati</taxon>
        <taxon>Actinomycetota</taxon>
        <taxon>Actinomycetes</taxon>
        <taxon>Bifidobacteriales</taxon>
        <taxon>Bifidobacteriaceae</taxon>
        <taxon>Bifidobacterium</taxon>
    </lineage>
</organism>
<dbReference type="RefSeq" id="WP_159140709.1">
    <property type="nucleotide sequence ID" value="NZ_CP047129.1"/>
</dbReference>
<feature type="region of interest" description="Disordered" evidence="1">
    <location>
        <begin position="1"/>
        <end position="23"/>
    </location>
</feature>
<gene>
    <name evidence="2" type="ORF">F3K97_05740</name>
</gene>
<dbReference type="Proteomes" id="UP000464884">
    <property type="component" value="Chromosome"/>
</dbReference>
<dbReference type="EMBL" id="CP047129">
    <property type="protein sequence ID" value="QHB62816.1"/>
    <property type="molecule type" value="Genomic_DNA"/>
</dbReference>
<accession>A0A6I6QYQ6</accession>
<dbReference type="AlphaFoldDB" id="A0A6I6QYQ6"/>
<name>A0A6I6QYQ6_BIFAD</name>
<evidence type="ECO:0000256" key="1">
    <source>
        <dbReference type="SAM" id="MobiDB-lite"/>
    </source>
</evidence>